<sequence>MLPNTRPLRRCDAVVGCPCLAGAVLCCSPAHPLFLHRDTVVVSRSVRRLRDLASHGTAWEIEVVLGLPLHLLQPVVQTPPPSGCISRPASSPSKHLQEAHQVPPPPIRTYTTKHSTPPPSFIEHTAPVLTLTLTAPTSPARPPNLARLLSGSSGESHLPSSSNPPSKPRLIGINLPGPKLLRLSVKTPPNPPPLSRFQFHLHFCLSRPCAIQPCFQPLTTSTRRICLGFDTLYTTQDDYRNPDCRRHRLRLSPLPRCCHNTLVILPTHQPYTPKEPSEPRIFLQHHL</sequence>
<proteinExistence type="predicted"/>
<accession>A0A8K0TDN4</accession>
<organism evidence="2 3">
    <name type="scientific">Plectosphaerella cucumerina</name>
    <dbReference type="NCBI Taxonomy" id="40658"/>
    <lineage>
        <taxon>Eukaryota</taxon>
        <taxon>Fungi</taxon>
        <taxon>Dikarya</taxon>
        <taxon>Ascomycota</taxon>
        <taxon>Pezizomycotina</taxon>
        <taxon>Sordariomycetes</taxon>
        <taxon>Hypocreomycetidae</taxon>
        <taxon>Glomerellales</taxon>
        <taxon>Plectosphaerellaceae</taxon>
        <taxon>Plectosphaerella</taxon>
    </lineage>
</organism>
<dbReference type="EMBL" id="JAGPXD010000004">
    <property type="protein sequence ID" value="KAH7359019.1"/>
    <property type="molecule type" value="Genomic_DNA"/>
</dbReference>
<evidence type="ECO:0000313" key="3">
    <source>
        <dbReference type="Proteomes" id="UP000813385"/>
    </source>
</evidence>
<feature type="compositionally biased region" description="Low complexity" evidence="1">
    <location>
        <begin position="148"/>
        <end position="161"/>
    </location>
</feature>
<gene>
    <name evidence="2" type="ORF">B0T11DRAFT_110919</name>
</gene>
<keyword evidence="3" id="KW-1185">Reference proteome</keyword>
<feature type="region of interest" description="Disordered" evidence="1">
    <location>
        <begin position="82"/>
        <end position="121"/>
    </location>
</feature>
<dbReference type="Proteomes" id="UP000813385">
    <property type="component" value="Unassembled WGS sequence"/>
</dbReference>
<evidence type="ECO:0000313" key="2">
    <source>
        <dbReference type="EMBL" id="KAH7359019.1"/>
    </source>
</evidence>
<comment type="caution">
    <text evidence="2">The sequence shown here is derived from an EMBL/GenBank/DDBJ whole genome shotgun (WGS) entry which is preliminary data.</text>
</comment>
<protein>
    <submittedName>
        <fullName evidence="2">Uncharacterized protein</fullName>
    </submittedName>
</protein>
<reference evidence="2" key="1">
    <citation type="journal article" date="2021" name="Nat. Commun.">
        <title>Genetic determinants of endophytism in the Arabidopsis root mycobiome.</title>
        <authorList>
            <person name="Mesny F."/>
            <person name="Miyauchi S."/>
            <person name="Thiergart T."/>
            <person name="Pickel B."/>
            <person name="Atanasova L."/>
            <person name="Karlsson M."/>
            <person name="Huettel B."/>
            <person name="Barry K.W."/>
            <person name="Haridas S."/>
            <person name="Chen C."/>
            <person name="Bauer D."/>
            <person name="Andreopoulos W."/>
            <person name="Pangilinan J."/>
            <person name="LaButti K."/>
            <person name="Riley R."/>
            <person name="Lipzen A."/>
            <person name="Clum A."/>
            <person name="Drula E."/>
            <person name="Henrissat B."/>
            <person name="Kohler A."/>
            <person name="Grigoriev I.V."/>
            <person name="Martin F.M."/>
            <person name="Hacquard S."/>
        </authorList>
    </citation>
    <scope>NUCLEOTIDE SEQUENCE</scope>
    <source>
        <strain evidence="2">MPI-CAGE-AT-0016</strain>
    </source>
</reference>
<evidence type="ECO:0000256" key="1">
    <source>
        <dbReference type="SAM" id="MobiDB-lite"/>
    </source>
</evidence>
<dbReference type="AlphaFoldDB" id="A0A8K0TDN4"/>
<feature type="region of interest" description="Disordered" evidence="1">
    <location>
        <begin position="134"/>
        <end position="170"/>
    </location>
</feature>
<name>A0A8K0TDN4_9PEZI</name>